<dbReference type="InterPro" id="IPR000873">
    <property type="entry name" value="AMP-dep_synth/lig_dom"/>
</dbReference>
<dbReference type="PANTHER" id="PTHR43767">
    <property type="entry name" value="LONG-CHAIN-FATTY-ACID--COA LIGASE"/>
    <property type="match status" value="1"/>
</dbReference>
<organism evidence="3 4">
    <name type="scientific">Caballeronia udeis</name>
    <dbReference type="NCBI Taxonomy" id="1232866"/>
    <lineage>
        <taxon>Bacteria</taxon>
        <taxon>Pseudomonadati</taxon>
        <taxon>Pseudomonadota</taxon>
        <taxon>Betaproteobacteria</taxon>
        <taxon>Burkholderiales</taxon>
        <taxon>Burkholderiaceae</taxon>
        <taxon>Caballeronia</taxon>
    </lineage>
</organism>
<dbReference type="Pfam" id="PF00501">
    <property type="entry name" value="AMP-binding"/>
    <property type="match status" value="1"/>
</dbReference>
<reference evidence="3 4" key="1">
    <citation type="submission" date="2024-11" db="EMBL/GenBank/DDBJ databases">
        <title>Using genomics to understand microbial adaptation to soil warming.</title>
        <authorList>
            <person name="Deangelis K.M. PhD."/>
        </authorList>
    </citation>
    <scope>NUCLEOTIDE SEQUENCE [LARGE SCALE GENOMIC DNA]</scope>
    <source>
        <strain evidence="3 4">GAS97</strain>
    </source>
</reference>
<dbReference type="InterPro" id="IPR025110">
    <property type="entry name" value="AMP-bd_C"/>
</dbReference>
<keyword evidence="3" id="KW-0436">Ligase</keyword>
<keyword evidence="4" id="KW-1185">Reference proteome</keyword>
<evidence type="ECO:0000313" key="3">
    <source>
        <dbReference type="EMBL" id="MFK4441030.1"/>
    </source>
</evidence>
<dbReference type="Gene3D" id="3.40.50.12780">
    <property type="entry name" value="N-terminal domain of ligase-like"/>
    <property type="match status" value="1"/>
</dbReference>
<dbReference type="InterPro" id="IPR050237">
    <property type="entry name" value="ATP-dep_AMP-bd_enzyme"/>
</dbReference>
<accession>A0ABW8MBJ3</accession>
<comment type="caution">
    <text evidence="3">The sequence shown here is derived from an EMBL/GenBank/DDBJ whole genome shotgun (WGS) entry which is preliminary data.</text>
</comment>
<dbReference type="RefSeq" id="WP_404604685.1">
    <property type="nucleotide sequence ID" value="NZ_JBIYDN010000002.1"/>
</dbReference>
<protein>
    <submittedName>
        <fullName evidence="3">Long-chain acyl-CoA synthetase</fullName>
        <ecNumber evidence="3">6.2.1.3</ecNumber>
    </submittedName>
</protein>
<gene>
    <name evidence="3" type="ORF">ABH943_001036</name>
</gene>
<sequence length="517" mass="56213">MTAGGQEARGQGLGIHQKISDIPRQWAQATPSGIAIREDTDFVTFGRLWTNIGAAMHFLREQGVGTGDRVMIVAENCTAVITLLFALSELGAWPAIVNARLSEREIESIRAHCTPRLMLFMHSTSPDAVRHGVRYRAREISPPGLGPLMMGASDETSVREEASLAREIALLIYTSGTTGMPKGVMATHRGLLHFARVSANSRNMSTSDCAYAVMPMSHIFGLATLLLATFQAGASLHLSARFKAEEVLAALAAGEISILQGVPTMFTRIVAYVREHAVEVSAPALRYLYTGGGPLDPTLKRDVEALFGQPLHHGYGMTEYAGSLFITRMDRPRQDCSSGEIVEGAELRVVDPQGEDMPAGEPGELWVRGPGVMHGYYRAPEQTAEALREGGWLNTGDIGRLDPDGALFIVGRTRDLIIRSGFNVYPIEVESVINTYPSIRQSAVVGRAAADGNEEVVAFVEIKDGTTFDADELRRYVDERLSAYKRPSAIIHIDTIPTTASGKLLKQRLRVLAAEQD</sequence>
<dbReference type="Proteomes" id="UP001620514">
    <property type="component" value="Unassembled WGS sequence"/>
</dbReference>
<dbReference type="InterPro" id="IPR020845">
    <property type="entry name" value="AMP-binding_CS"/>
</dbReference>
<dbReference type="EMBL" id="JBIYDN010000002">
    <property type="protein sequence ID" value="MFK4441030.1"/>
    <property type="molecule type" value="Genomic_DNA"/>
</dbReference>
<dbReference type="InterPro" id="IPR042099">
    <property type="entry name" value="ANL_N_sf"/>
</dbReference>
<dbReference type="SUPFAM" id="SSF56801">
    <property type="entry name" value="Acetyl-CoA synthetase-like"/>
    <property type="match status" value="1"/>
</dbReference>
<dbReference type="PANTHER" id="PTHR43767:SF1">
    <property type="entry name" value="NONRIBOSOMAL PEPTIDE SYNTHASE PES1 (EUROFUNG)-RELATED"/>
    <property type="match status" value="1"/>
</dbReference>
<evidence type="ECO:0000259" key="2">
    <source>
        <dbReference type="Pfam" id="PF13193"/>
    </source>
</evidence>
<name>A0ABW8MBJ3_9BURK</name>
<feature type="domain" description="AMP-dependent synthetase/ligase" evidence="1">
    <location>
        <begin position="25"/>
        <end position="377"/>
    </location>
</feature>
<dbReference type="PROSITE" id="PS00455">
    <property type="entry name" value="AMP_BINDING"/>
    <property type="match status" value="1"/>
</dbReference>
<dbReference type="GO" id="GO:0004467">
    <property type="term" value="F:long-chain fatty acid-CoA ligase activity"/>
    <property type="evidence" value="ECO:0007669"/>
    <property type="project" value="UniProtKB-EC"/>
</dbReference>
<dbReference type="Gene3D" id="3.30.300.30">
    <property type="match status" value="1"/>
</dbReference>
<proteinExistence type="predicted"/>
<dbReference type="Pfam" id="PF13193">
    <property type="entry name" value="AMP-binding_C"/>
    <property type="match status" value="1"/>
</dbReference>
<feature type="domain" description="AMP-binding enzyme C-terminal" evidence="2">
    <location>
        <begin position="428"/>
        <end position="503"/>
    </location>
</feature>
<dbReference type="EC" id="6.2.1.3" evidence="3"/>
<evidence type="ECO:0000259" key="1">
    <source>
        <dbReference type="Pfam" id="PF00501"/>
    </source>
</evidence>
<evidence type="ECO:0000313" key="4">
    <source>
        <dbReference type="Proteomes" id="UP001620514"/>
    </source>
</evidence>
<dbReference type="InterPro" id="IPR045851">
    <property type="entry name" value="AMP-bd_C_sf"/>
</dbReference>